<proteinExistence type="predicted"/>
<dbReference type="SUPFAM" id="SSF51045">
    <property type="entry name" value="WW domain"/>
    <property type="match status" value="2"/>
</dbReference>
<sequence>MGKKKDRVMPGPGKRRTVLQIEGPSVSSKKGYGPSSGANALSGLMANYGDSDDEQEYTTPTYTDPKPADAPAKPKNAMDAKLADFLAEIDALDTASNSPTGEMVDGKPTKDESVEGKPLNSEEPAATDPQGLVGNTQAVAGAEAEAGVENPELTAVGEWQELLDENTNCVYYWNMYSNEVTWEMPEAFKLQQEQLAAAGTTLPVASDANAVDTGELNLPAVNAAESNAMDTQNGDVASVLIPNGVASEDLLAVMTADVGEVAKDEIEKLPVYGSARANYQLDPVPDELADIMKDDLKSQEDVDEEHEEEEEVIAPISRKPKLNYVSQFTKGETLLPASTDAKTSKPEESIDERTENVKEKSDDEEEEDEEEEGDDSSDDGRYDLHPESEMEDEEEEKKEKDELYAVDMFADEMDDIDTQLEMALEKKKAELKELEEAEEKKSPEPPQSEKSKKRKSDVADMASIYDESGSVDLSRFKKKRLENLAGKQKSAGNTQETGIQCDLQDELTPEEKDKAKEKKKKREEKGKKEEIVEVVSTMMNKLEFLGISTKGLNKFQVLLIEMETRIQDWREGFLESKQLLQRLETSDWELQRYETEAAPEGWLCSWDRTHKQYYYTNMATNESQWDYPLEAADEDAKGAESTITREETRSAFSCAAAADRGSVNSGGNSGEESMDEGDTSDDEPALPKPAEIQLPPALPHSPTPPLPPIPPEEAESPLPPPPLPDGPPPPPPPGEEPALPPLPPSPPPSTPPPAPPPEEGDTIRPLTPPPFLTAALAQPPPPPQTSAVVIGKPQVLYSAPAMTTGAATIAAAPVLAAPATAAPAPPVPQQPTAPPARSKKKKKKEKEPKLVKSKLPHSLVSKWSKIKEEQEKEMEESEESEEEDLGVRNKKIISDWKKEQLVMGKTKHNANFQQIQGDWRERLKRKNKP</sequence>
<dbReference type="RefSeq" id="XP_030845119.1">
    <property type="nucleotide sequence ID" value="XM_030989259.1"/>
</dbReference>
<accession>A0A7M7LWJ2</accession>
<feature type="region of interest" description="Disordered" evidence="1">
    <location>
        <begin position="92"/>
        <end position="132"/>
    </location>
</feature>
<dbReference type="CTD" id="23360"/>
<protein>
    <recommendedName>
        <fullName evidence="2">WW domain-containing protein</fullName>
    </recommendedName>
</protein>
<feature type="compositionally biased region" description="Basic and acidic residues" evidence="1">
    <location>
        <begin position="423"/>
        <end position="450"/>
    </location>
</feature>
<dbReference type="PROSITE" id="PS50020">
    <property type="entry name" value="WW_DOMAIN_2"/>
    <property type="match status" value="2"/>
</dbReference>
<dbReference type="PRINTS" id="PR01217">
    <property type="entry name" value="PRICHEXTENSN"/>
</dbReference>
<dbReference type="Proteomes" id="UP000007110">
    <property type="component" value="Unassembled WGS sequence"/>
</dbReference>
<dbReference type="RefSeq" id="XP_030845118.1">
    <property type="nucleotide sequence ID" value="XM_030989258.1"/>
</dbReference>
<feature type="compositionally biased region" description="Basic and acidic residues" evidence="1">
    <location>
        <begin position="342"/>
        <end position="361"/>
    </location>
</feature>
<feature type="domain" description="WW" evidence="2">
    <location>
        <begin position="596"/>
        <end position="630"/>
    </location>
</feature>
<dbReference type="RefSeq" id="XP_011680467.2">
    <property type="nucleotide sequence ID" value="XM_011682165.2"/>
</dbReference>
<dbReference type="PROSITE" id="PS01159">
    <property type="entry name" value="WW_DOMAIN_1"/>
    <property type="match status" value="1"/>
</dbReference>
<feature type="compositionally biased region" description="Acidic residues" evidence="1">
    <location>
        <begin position="362"/>
        <end position="377"/>
    </location>
</feature>
<feature type="compositionally biased region" description="Pro residues" evidence="1">
    <location>
        <begin position="696"/>
        <end position="757"/>
    </location>
</feature>
<feature type="region of interest" description="Disordered" evidence="1">
    <location>
        <begin position="486"/>
        <end position="527"/>
    </location>
</feature>
<feature type="compositionally biased region" description="Basic and acidic residues" evidence="1">
    <location>
        <begin position="378"/>
        <end position="388"/>
    </location>
</feature>
<dbReference type="FunFam" id="2.20.70.10:FF:000233">
    <property type="entry name" value="Uncharacterized protein"/>
    <property type="match status" value="1"/>
</dbReference>
<feature type="compositionally biased region" description="Acidic residues" evidence="1">
    <location>
        <begin position="672"/>
        <end position="684"/>
    </location>
</feature>
<dbReference type="FunFam" id="2.20.70.10:FF:000056">
    <property type="entry name" value="Formin binding protein 4"/>
    <property type="match status" value="1"/>
</dbReference>
<feature type="compositionally biased region" description="Basic and acidic residues" evidence="1">
    <location>
        <begin position="636"/>
        <end position="649"/>
    </location>
</feature>
<dbReference type="PANTHER" id="PTHR46697">
    <property type="entry name" value="FORMIN-BINDING PROTEIN 4"/>
    <property type="match status" value="1"/>
</dbReference>
<dbReference type="SMART" id="SM00456">
    <property type="entry name" value="WW"/>
    <property type="match status" value="2"/>
</dbReference>
<dbReference type="FunCoup" id="A0A7M7LWJ2">
    <property type="interactions" value="258"/>
</dbReference>
<dbReference type="InterPro" id="IPR053076">
    <property type="entry name" value="WW_domain_protein"/>
</dbReference>
<feature type="compositionally biased region" description="Low complexity" evidence="1">
    <location>
        <begin position="58"/>
        <end position="75"/>
    </location>
</feature>
<feature type="domain" description="WW" evidence="2">
    <location>
        <begin position="159"/>
        <end position="187"/>
    </location>
</feature>
<dbReference type="PANTHER" id="PTHR46697:SF1">
    <property type="entry name" value="FORMIN-BINDING PROTEIN 4"/>
    <property type="match status" value="1"/>
</dbReference>
<reference evidence="4" key="1">
    <citation type="submission" date="2015-02" db="EMBL/GenBank/DDBJ databases">
        <title>Genome sequencing for Strongylocentrotus purpuratus.</title>
        <authorList>
            <person name="Murali S."/>
            <person name="Liu Y."/>
            <person name="Vee V."/>
            <person name="English A."/>
            <person name="Wang M."/>
            <person name="Skinner E."/>
            <person name="Han Y."/>
            <person name="Muzny D.M."/>
            <person name="Worley K.C."/>
            <person name="Gibbs R.A."/>
        </authorList>
    </citation>
    <scope>NUCLEOTIDE SEQUENCE</scope>
</reference>
<dbReference type="GeneID" id="577901"/>
<dbReference type="CDD" id="cd00201">
    <property type="entry name" value="WW"/>
    <property type="match status" value="2"/>
</dbReference>
<evidence type="ECO:0000313" key="3">
    <source>
        <dbReference type="EnsemblMetazoa" id="XP_011680467"/>
    </source>
</evidence>
<feature type="region of interest" description="Disordered" evidence="1">
    <location>
        <begin position="331"/>
        <end position="466"/>
    </location>
</feature>
<feature type="compositionally biased region" description="Basic and acidic residues" evidence="1">
    <location>
        <begin position="104"/>
        <end position="115"/>
    </location>
</feature>
<dbReference type="InterPro" id="IPR001202">
    <property type="entry name" value="WW_dom"/>
</dbReference>
<evidence type="ECO:0000256" key="1">
    <source>
        <dbReference type="SAM" id="MobiDB-lite"/>
    </source>
</evidence>
<organism evidence="3 4">
    <name type="scientific">Strongylocentrotus purpuratus</name>
    <name type="common">Purple sea urchin</name>
    <dbReference type="NCBI Taxonomy" id="7668"/>
    <lineage>
        <taxon>Eukaryota</taxon>
        <taxon>Metazoa</taxon>
        <taxon>Echinodermata</taxon>
        <taxon>Eleutherozoa</taxon>
        <taxon>Echinozoa</taxon>
        <taxon>Echinoidea</taxon>
        <taxon>Euechinoidea</taxon>
        <taxon>Echinacea</taxon>
        <taxon>Camarodonta</taxon>
        <taxon>Echinidea</taxon>
        <taxon>Strongylocentrotidae</taxon>
        <taxon>Strongylocentrotus</taxon>
    </lineage>
</organism>
<dbReference type="EnsemblMetazoa" id="XM_030989258">
    <property type="protein sequence ID" value="XP_030845118"/>
    <property type="gene ID" value="LOC577901"/>
</dbReference>
<keyword evidence="4" id="KW-1185">Reference proteome</keyword>
<feature type="compositionally biased region" description="Pro residues" evidence="1">
    <location>
        <begin position="823"/>
        <end position="834"/>
    </location>
</feature>
<dbReference type="EnsemblMetazoa" id="XM_030989259">
    <property type="protein sequence ID" value="XP_030845119"/>
    <property type="gene ID" value="LOC577901"/>
</dbReference>
<dbReference type="AlphaFoldDB" id="A0A7M7LWJ2"/>
<feature type="region of interest" description="Disordered" evidence="1">
    <location>
        <begin position="1"/>
        <end position="76"/>
    </location>
</feature>
<dbReference type="KEGG" id="spu:577901"/>
<dbReference type="OrthoDB" id="2444812at2759"/>
<feature type="region of interest" description="Disordered" evidence="1">
    <location>
        <begin position="820"/>
        <end position="886"/>
    </location>
</feature>
<dbReference type="Pfam" id="PF00397">
    <property type="entry name" value="WW"/>
    <property type="match status" value="2"/>
</dbReference>
<dbReference type="InterPro" id="IPR036020">
    <property type="entry name" value="WW_dom_sf"/>
</dbReference>
<name>A0A7M7LWJ2_STRPU</name>
<feature type="region of interest" description="Disordered" evidence="1">
    <location>
        <begin position="636"/>
        <end position="788"/>
    </location>
</feature>
<dbReference type="OMA" id="DHEENSV"/>
<feature type="compositionally biased region" description="Acidic residues" evidence="1">
    <location>
        <begin position="409"/>
        <end position="418"/>
    </location>
</feature>
<reference evidence="3" key="2">
    <citation type="submission" date="2021-01" db="UniProtKB">
        <authorList>
            <consortium name="EnsemblMetazoa"/>
        </authorList>
    </citation>
    <scope>IDENTIFICATION</scope>
</reference>
<evidence type="ECO:0000313" key="4">
    <source>
        <dbReference type="Proteomes" id="UP000007110"/>
    </source>
</evidence>
<evidence type="ECO:0000259" key="2">
    <source>
        <dbReference type="PROSITE" id="PS50020"/>
    </source>
</evidence>
<dbReference type="Gene3D" id="2.20.70.10">
    <property type="match status" value="2"/>
</dbReference>
<dbReference type="InParanoid" id="A0A7M7LWJ2"/>
<feature type="compositionally biased region" description="Acidic residues" evidence="1">
    <location>
        <begin position="871"/>
        <end position="884"/>
    </location>
</feature>
<dbReference type="EnsemblMetazoa" id="XM_011682165">
    <property type="protein sequence ID" value="XP_011680467"/>
    <property type="gene ID" value="LOC577901"/>
</dbReference>